<keyword evidence="3" id="KW-0645">Protease</keyword>
<dbReference type="PRINTS" id="PR00922">
    <property type="entry name" value="DADACBPTASE3"/>
</dbReference>
<evidence type="ECO:0000256" key="1">
    <source>
        <dbReference type="ARBA" id="ARBA00006096"/>
    </source>
</evidence>
<sequence length="475" mass="52007">MAAACYCPDPWRGPPGGWEQLLSLAPEGSQLGLVVEPITSGPVTIDYRSQALMPPASTLKLLTAYAAERELGPDFRFHTRLLRRGNRTGSQWSGDLRLEFSGAPDFSRSQLRQLLERLGAEGIDTINGNLLLDTSAYDGYAWAEGWPWNNLSVCYSAPVPALILDENCVAASLTARAPGDLARFYIPPHQPLLVENEATTVTPAQQRRQLCELEVDTGPGNRYRLHGCVVSNRKVWPLNFAVTDPVAFASDVIRLQLQELGIRLNGQIREERSPGDGWQEVARISSAPLSQLLGQMLQVSDNLVADSLLKTLGRHQTGTAGNFRNGARALKARLQSDLGLLLDPAVIADGSGLSRDNLLQPAQLAQLLRHLAGQRQAITYRSLAVAGESGTLRYRRSLSNSVLLGNLRGKSGTINATTNLAGYLTARSGREYLFVVMVSGISLNAEDRQQARRDSLKHPVRAFERSLLEWVYHNG</sequence>
<dbReference type="Gene3D" id="3.40.710.10">
    <property type="entry name" value="DD-peptidase/beta-lactamase superfamily"/>
    <property type="match status" value="1"/>
</dbReference>
<dbReference type="InterPro" id="IPR012338">
    <property type="entry name" value="Beta-lactam/transpept-like"/>
</dbReference>
<keyword evidence="3" id="KW-0121">Carboxypeptidase</keyword>
<dbReference type="GO" id="GO:0004185">
    <property type="term" value="F:serine-type carboxypeptidase activity"/>
    <property type="evidence" value="ECO:0007669"/>
    <property type="project" value="InterPro"/>
</dbReference>
<evidence type="ECO:0000313" key="4">
    <source>
        <dbReference type="Proteomes" id="UP000599578"/>
    </source>
</evidence>
<dbReference type="Proteomes" id="UP000599578">
    <property type="component" value="Unassembled WGS sequence"/>
</dbReference>
<comment type="caution">
    <text evidence="3">The sequence shown here is derived from an EMBL/GenBank/DDBJ whole genome shotgun (WGS) entry which is preliminary data.</text>
</comment>
<dbReference type="PANTHER" id="PTHR30023">
    <property type="entry name" value="D-ALANYL-D-ALANINE CARBOXYPEPTIDASE"/>
    <property type="match status" value="1"/>
</dbReference>
<protein>
    <submittedName>
        <fullName evidence="3">Serine-type D-Ala-D-Ala carboxypeptidase</fullName>
    </submittedName>
</protein>
<accession>A0A917ZP80</accession>
<evidence type="ECO:0000256" key="2">
    <source>
        <dbReference type="ARBA" id="ARBA00022801"/>
    </source>
</evidence>
<organism evidence="3 4">
    <name type="scientific">Marinobacterium nitratireducens</name>
    <dbReference type="NCBI Taxonomy" id="518897"/>
    <lineage>
        <taxon>Bacteria</taxon>
        <taxon>Pseudomonadati</taxon>
        <taxon>Pseudomonadota</taxon>
        <taxon>Gammaproteobacteria</taxon>
        <taxon>Oceanospirillales</taxon>
        <taxon>Oceanospirillaceae</taxon>
        <taxon>Marinobacterium</taxon>
    </lineage>
</organism>
<dbReference type="GO" id="GO:0000270">
    <property type="term" value="P:peptidoglycan metabolic process"/>
    <property type="evidence" value="ECO:0007669"/>
    <property type="project" value="TreeGrafter"/>
</dbReference>
<dbReference type="SUPFAM" id="SSF56601">
    <property type="entry name" value="beta-lactamase/transpeptidase-like"/>
    <property type="match status" value="1"/>
</dbReference>
<comment type="similarity">
    <text evidence="1">Belongs to the peptidase S13 family.</text>
</comment>
<dbReference type="EMBL" id="BMLT01000011">
    <property type="protein sequence ID" value="GGO86901.1"/>
    <property type="molecule type" value="Genomic_DNA"/>
</dbReference>
<dbReference type="PANTHER" id="PTHR30023:SF0">
    <property type="entry name" value="PENICILLIN-SENSITIVE CARBOXYPEPTIDASE A"/>
    <property type="match status" value="1"/>
</dbReference>
<dbReference type="Gene3D" id="3.50.80.20">
    <property type="entry name" value="D-Ala-D-Ala carboxypeptidase C, peptidase S13"/>
    <property type="match status" value="1"/>
</dbReference>
<dbReference type="RefSeq" id="WP_229722017.1">
    <property type="nucleotide sequence ID" value="NZ_BMLT01000011.1"/>
</dbReference>
<name>A0A917ZP80_9GAMM</name>
<keyword evidence="2" id="KW-0378">Hydrolase</keyword>
<dbReference type="Pfam" id="PF02113">
    <property type="entry name" value="Peptidase_S13"/>
    <property type="match status" value="1"/>
</dbReference>
<proteinExistence type="inferred from homology"/>
<dbReference type="GO" id="GO:0006508">
    <property type="term" value="P:proteolysis"/>
    <property type="evidence" value="ECO:0007669"/>
    <property type="project" value="InterPro"/>
</dbReference>
<gene>
    <name evidence="3" type="primary">dacB</name>
    <name evidence="3" type="ORF">GCM10011348_38870</name>
</gene>
<reference evidence="3 4" key="1">
    <citation type="journal article" date="2014" name="Int. J. Syst. Evol. Microbiol.">
        <title>Complete genome sequence of Corynebacterium casei LMG S-19264T (=DSM 44701T), isolated from a smear-ripened cheese.</title>
        <authorList>
            <consortium name="US DOE Joint Genome Institute (JGI-PGF)"/>
            <person name="Walter F."/>
            <person name="Albersmeier A."/>
            <person name="Kalinowski J."/>
            <person name="Ruckert C."/>
        </authorList>
    </citation>
    <scope>NUCLEOTIDE SEQUENCE [LARGE SCALE GENOMIC DNA]</scope>
    <source>
        <strain evidence="3 4">CGMCC 1.7286</strain>
    </source>
</reference>
<dbReference type="AlphaFoldDB" id="A0A917ZP80"/>
<dbReference type="NCBIfam" id="TIGR00666">
    <property type="entry name" value="PBP4"/>
    <property type="match status" value="1"/>
</dbReference>
<dbReference type="InterPro" id="IPR000667">
    <property type="entry name" value="Peptidase_S13"/>
</dbReference>
<keyword evidence="4" id="KW-1185">Reference proteome</keyword>
<evidence type="ECO:0000313" key="3">
    <source>
        <dbReference type="EMBL" id="GGO86901.1"/>
    </source>
</evidence>